<evidence type="ECO:0000256" key="1">
    <source>
        <dbReference type="SAM" id="Phobius"/>
    </source>
</evidence>
<evidence type="ECO:0000313" key="2">
    <source>
        <dbReference type="EMBL" id="CDW72799.1"/>
    </source>
</evidence>
<sequence length="146" mass="16286">MAGNRFKYVDYLYVRHLGSDSATAKAADEIISQPDKHLLTQQEIFQAEGGLAGLAIQASSVTVGLVGLFALRPRLLSYLKNGQLRPLEWLTLGSTAFVSYHIGHQIGSVVAGDAQRLQNHWMAYYFVKQNNRFEGRQILSKKPGMY</sequence>
<dbReference type="AlphaFoldDB" id="A0A077ZTF2"/>
<dbReference type="InParanoid" id="A0A077ZTF2"/>
<keyword evidence="1" id="KW-1133">Transmembrane helix</keyword>
<organism evidence="2 3">
    <name type="scientific">Stylonychia lemnae</name>
    <name type="common">Ciliate</name>
    <dbReference type="NCBI Taxonomy" id="5949"/>
    <lineage>
        <taxon>Eukaryota</taxon>
        <taxon>Sar</taxon>
        <taxon>Alveolata</taxon>
        <taxon>Ciliophora</taxon>
        <taxon>Intramacronucleata</taxon>
        <taxon>Spirotrichea</taxon>
        <taxon>Stichotrichia</taxon>
        <taxon>Sporadotrichida</taxon>
        <taxon>Oxytrichidae</taxon>
        <taxon>Stylonychinae</taxon>
        <taxon>Stylonychia</taxon>
    </lineage>
</organism>
<keyword evidence="3" id="KW-1185">Reference proteome</keyword>
<dbReference type="Proteomes" id="UP000039865">
    <property type="component" value="Unassembled WGS sequence"/>
</dbReference>
<protein>
    <submittedName>
        <fullName evidence="2">Uncharacterized protein</fullName>
    </submittedName>
</protein>
<keyword evidence="1" id="KW-0812">Transmembrane</keyword>
<proteinExistence type="predicted"/>
<name>A0A077ZTF2_STYLE</name>
<evidence type="ECO:0000313" key="3">
    <source>
        <dbReference type="Proteomes" id="UP000039865"/>
    </source>
</evidence>
<reference evidence="2 3" key="1">
    <citation type="submission" date="2014-06" db="EMBL/GenBank/DDBJ databases">
        <authorList>
            <person name="Swart Estienne"/>
        </authorList>
    </citation>
    <scope>NUCLEOTIDE SEQUENCE [LARGE SCALE GENOMIC DNA]</scope>
    <source>
        <strain evidence="2 3">130c</strain>
    </source>
</reference>
<keyword evidence="1" id="KW-0472">Membrane</keyword>
<dbReference type="EMBL" id="CCKQ01001678">
    <property type="protein sequence ID" value="CDW72799.1"/>
    <property type="molecule type" value="Genomic_DNA"/>
</dbReference>
<dbReference type="OrthoDB" id="10394705at2759"/>
<feature type="transmembrane region" description="Helical" evidence="1">
    <location>
        <begin position="51"/>
        <end position="71"/>
    </location>
</feature>
<accession>A0A077ZTF2</accession>
<gene>
    <name evidence="2" type="primary">Contig6520.g308</name>
    <name evidence="2" type="ORF">STYLEM_1764</name>
</gene>